<keyword evidence="5 7" id="KW-1133">Transmembrane helix</keyword>
<name>A0A1G8Z0A0_9PROT</name>
<feature type="transmembrane region" description="Helical" evidence="7">
    <location>
        <begin position="153"/>
        <end position="173"/>
    </location>
</feature>
<keyword evidence="4 7" id="KW-0812">Transmembrane</keyword>
<dbReference type="EMBL" id="FNFX01000001">
    <property type="protein sequence ID" value="SDK08532.1"/>
    <property type="molecule type" value="Genomic_DNA"/>
</dbReference>
<dbReference type="Pfam" id="PF13440">
    <property type="entry name" value="Polysacc_synt_3"/>
    <property type="match status" value="1"/>
</dbReference>
<dbReference type="CDD" id="cd13127">
    <property type="entry name" value="MATE_tuaB_like"/>
    <property type="match status" value="1"/>
</dbReference>
<reference evidence="9" key="1">
    <citation type="submission" date="2016-10" db="EMBL/GenBank/DDBJ databases">
        <authorList>
            <person name="Varghese N."/>
            <person name="Submissions S."/>
        </authorList>
    </citation>
    <scope>NUCLEOTIDE SEQUENCE [LARGE SCALE GENOMIC DNA]</scope>
    <source>
        <strain evidence="9">CBMB127</strain>
    </source>
</reference>
<evidence type="ECO:0000256" key="6">
    <source>
        <dbReference type="ARBA" id="ARBA00023136"/>
    </source>
</evidence>
<evidence type="ECO:0000313" key="9">
    <source>
        <dbReference type="Proteomes" id="UP000198629"/>
    </source>
</evidence>
<evidence type="ECO:0000256" key="5">
    <source>
        <dbReference type="ARBA" id="ARBA00022989"/>
    </source>
</evidence>
<keyword evidence="6 7" id="KW-0472">Membrane</keyword>
<feature type="transmembrane region" description="Helical" evidence="7">
    <location>
        <begin position="116"/>
        <end position="133"/>
    </location>
</feature>
<comment type="similarity">
    <text evidence="2">Belongs to the polysaccharide synthase family.</text>
</comment>
<feature type="transmembrane region" description="Helical" evidence="7">
    <location>
        <begin position="410"/>
        <end position="432"/>
    </location>
</feature>
<protein>
    <submittedName>
        <fullName evidence="8">Polysaccharide transporter, PST family</fullName>
    </submittedName>
</protein>
<dbReference type="STRING" id="492660.SAMN05192566_0020"/>
<dbReference type="PANTHER" id="PTHR30250:SF10">
    <property type="entry name" value="LIPOPOLYSACCHARIDE BIOSYNTHESIS PROTEIN WZXC"/>
    <property type="match status" value="1"/>
</dbReference>
<feature type="transmembrane region" description="Helical" evidence="7">
    <location>
        <begin position="179"/>
        <end position="196"/>
    </location>
</feature>
<evidence type="ECO:0000256" key="1">
    <source>
        <dbReference type="ARBA" id="ARBA00004651"/>
    </source>
</evidence>
<feature type="transmembrane region" description="Helical" evidence="7">
    <location>
        <begin position="322"/>
        <end position="347"/>
    </location>
</feature>
<evidence type="ECO:0000256" key="7">
    <source>
        <dbReference type="SAM" id="Phobius"/>
    </source>
</evidence>
<dbReference type="InterPro" id="IPR050833">
    <property type="entry name" value="Poly_Biosynth_Transport"/>
</dbReference>
<dbReference type="Proteomes" id="UP000198629">
    <property type="component" value="Unassembled WGS sequence"/>
</dbReference>
<accession>A0A1G8Z0A0</accession>
<feature type="transmembrane region" description="Helical" evidence="7">
    <location>
        <begin position="12"/>
        <end position="37"/>
    </location>
</feature>
<feature type="transmembrane region" description="Helical" evidence="7">
    <location>
        <begin position="83"/>
        <end position="104"/>
    </location>
</feature>
<dbReference type="OrthoDB" id="8538786at2"/>
<evidence type="ECO:0000256" key="3">
    <source>
        <dbReference type="ARBA" id="ARBA00022475"/>
    </source>
</evidence>
<feature type="transmembrane region" description="Helical" evidence="7">
    <location>
        <begin position="359"/>
        <end position="377"/>
    </location>
</feature>
<sequence>MSSELKKQSRAGVLSLLSGQVARLAAQVISLVVMARFLSPQDYGLTAVVIAIVSVGEVVRDFGLSSSAIQADALSASEKSNLFWINTLIGALLAAGLFLLAGPLAVFYHDARIEDIAQIMSAIFLINGLATQYKAGLSRHMQFKALAVSESAAALLSTAIGVACAIHGLGYWAIVVQQVLLNAFILLFYMCAHPWLPELPNFRTDMRRFVSFGLHLMGSQIIGQLSRSVDTLIIGNKFSAELLGFYNRAQQIVFMALNQINAPSSTLAIPVLSKLKHDTAEYYRFLNFGQSVLLHAVGLFFSLLAINADMVIAIVLGDQWRATVPLVQILSAGAIFQVANYSSYWIFVSKGLTRQQLAFTLFSRPVMIAMIFLGSFYNIYTVAIGYVAGLAFLWLYCMYFLKKHQIDISLLLKNSLVVCFSYLAITFLVIFLSSVLSAGFINLLIRNAVFCLLAGLVFLMSSTFRETWLCVLRLNLINRIKLSKRN</sequence>
<dbReference type="PANTHER" id="PTHR30250">
    <property type="entry name" value="PST FAMILY PREDICTED COLANIC ACID TRANSPORTER"/>
    <property type="match status" value="1"/>
</dbReference>
<evidence type="ECO:0000256" key="2">
    <source>
        <dbReference type="ARBA" id="ARBA00007430"/>
    </source>
</evidence>
<dbReference type="AlphaFoldDB" id="A0A1G8Z0A0"/>
<dbReference type="RefSeq" id="WP_091467921.1">
    <property type="nucleotide sequence ID" value="NZ_FNFX01000001.1"/>
</dbReference>
<proteinExistence type="inferred from homology"/>
<gene>
    <name evidence="8" type="ORF">SAMN05192566_0020</name>
</gene>
<evidence type="ECO:0000256" key="4">
    <source>
        <dbReference type="ARBA" id="ARBA00022692"/>
    </source>
</evidence>
<evidence type="ECO:0000313" key="8">
    <source>
        <dbReference type="EMBL" id="SDK08532.1"/>
    </source>
</evidence>
<feature type="transmembrane region" description="Helical" evidence="7">
    <location>
        <begin position="292"/>
        <end position="316"/>
    </location>
</feature>
<keyword evidence="3" id="KW-1003">Cell membrane</keyword>
<feature type="transmembrane region" description="Helical" evidence="7">
    <location>
        <begin position="438"/>
        <end position="459"/>
    </location>
</feature>
<keyword evidence="9" id="KW-1185">Reference proteome</keyword>
<organism evidence="8 9">
    <name type="scientific">Methylophilus rhizosphaerae</name>
    <dbReference type="NCBI Taxonomy" id="492660"/>
    <lineage>
        <taxon>Bacteria</taxon>
        <taxon>Pseudomonadati</taxon>
        <taxon>Pseudomonadota</taxon>
        <taxon>Betaproteobacteria</taxon>
        <taxon>Nitrosomonadales</taxon>
        <taxon>Methylophilaceae</taxon>
        <taxon>Methylophilus</taxon>
    </lineage>
</organism>
<dbReference type="GO" id="GO:0005886">
    <property type="term" value="C:plasma membrane"/>
    <property type="evidence" value="ECO:0007669"/>
    <property type="project" value="UniProtKB-SubCell"/>
</dbReference>
<comment type="subcellular location">
    <subcellularLocation>
        <location evidence="1">Cell membrane</location>
        <topology evidence="1">Multi-pass membrane protein</topology>
    </subcellularLocation>
</comment>